<comment type="subcellular location">
    <subcellularLocation>
        <location evidence="1 7">Cell inner membrane</location>
        <topology evidence="1 7">Multi-pass membrane protein</topology>
    </subcellularLocation>
</comment>
<feature type="transmembrane region" description="Helical" evidence="7">
    <location>
        <begin position="332"/>
        <end position="354"/>
    </location>
</feature>
<feature type="transmembrane region" description="Helical" evidence="7">
    <location>
        <begin position="175"/>
        <end position="197"/>
    </location>
</feature>
<protein>
    <recommendedName>
        <fullName evidence="7">TRAP transporter large permease protein</fullName>
    </recommendedName>
</protein>
<comment type="subunit">
    <text evidence="7">The complex comprises the extracytoplasmic solute receptor protein and the two transmembrane proteins.</text>
</comment>
<feature type="transmembrane region" description="Helical" evidence="7">
    <location>
        <begin position="423"/>
        <end position="447"/>
    </location>
</feature>
<dbReference type="EMBL" id="NWUX01000003">
    <property type="protein sequence ID" value="PCF96610.1"/>
    <property type="molecule type" value="Genomic_DNA"/>
</dbReference>
<evidence type="ECO:0000256" key="3">
    <source>
        <dbReference type="ARBA" id="ARBA00022519"/>
    </source>
</evidence>
<dbReference type="InterPro" id="IPR004681">
    <property type="entry name" value="TRAP_DctM"/>
</dbReference>
<name>A0A2A4HP90_9GAMM</name>
<dbReference type="GO" id="GO:0022857">
    <property type="term" value="F:transmembrane transporter activity"/>
    <property type="evidence" value="ECO:0007669"/>
    <property type="project" value="UniProtKB-UniRule"/>
</dbReference>
<feature type="transmembrane region" description="Helical" evidence="7">
    <location>
        <begin position="298"/>
        <end position="320"/>
    </location>
</feature>
<dbReference type="RefSeq" id="WP_096650735.1">
    <property type="nucleotide sequence ID" value="NZ_NWUX01000003.1"/>
</dbReference>
<keyword evidence="10" id="KW-1185">Reference proteome</keyword>
<dbReference type="AlphaFoldDB" id="A0A2A4HP90"/>
<dbReference type="NCBIfam" id="TIGR00786">
    <property type="entry name" value="dctM"/>
    <property type="match status" value="1"/>
</dbReference>
<accession>A0A2A4HP90</accession>
<feature type="transmembrane region" description="Helical" evidence="7">
    <location>
        <begin position="51"/>
        <end position="73"/>
    </location>
</feature>
<keyword evidence="5 7" id="KW-1133">Transmembrane helix</keyword>
<keyword evidence="7" id="KW-0813">Transport</keyword>
<evidence type="ECO:0000256" key="7">
    <source>
        <dbReference type="RuleBase" id="RU369079"/>
    </source>
</evidence>
<evidence type="ECO:0000256" key="1">
    <source>
        <dbReference type="ARBA" id="ARBA00004429"/>
    </source>
</evidence>
<feature type="transmembrane region" description="Helical" evidence="7">
    <location>
        <begin position="385"/>
        <end position="411"/>
    </location>
</feature>
<evidence type="ECO:0000259" key="8">
    <source>
        <dbReference type="Pfam" id="PF06808"/>
    </source>
</evidence>
<feature type="transmembrane region" description="Helical" evidence="7">
    <location>
        <begin position="6"/>
        <end position="39"/>
    </location>
</feature>
<evidence type="ECO:0000256" key="5">
    <source>
        <dbReference type="ARBA" id="ARBA00022989"/>
    </source>
</evidence>
<feature type="transmembrane region" description="Helical" evidence="7">
    <location>
        <begin position="139"/>
        <end position="163"/>
    </location>
</feature>
<dbReference type="OrthoDB" id="9796052at2"/>
<gene>
    <name evidence="9" type="ORF">CPA45_06240</name>
</gene>
<dbReference type="InterPro" id="IPR010656">
    <property type="entry name" value="DctM"/>
</dbReference>
<dbReference type="Proteomes" id="UP000218677">
    <property type="component" value="Unassembled WGS sequence"/>
</dbReference>
<keyword evidence="3 7" id="KW-0997">Cell inner membrane</keyword>
<evidence type="ECO:0000256" key="6">
    <source>
        <dbReference type="ARBA" id="ARBA00023136"/>
    </source>
</evidence>
<feature type="transmembrane region" description="Helical" evidence="7">
    <location>
        <begin position="243"/>
        <end position="261"/>
    </location>
</feature>
<feature type="domain" description="TRAP C4-dicarboxylate transport system permease DctM subunit" evidence="8">
    <location>
        <begin position="9"/>
        <end position="442"/>
    </location>
</feature>
<dbReference type="GO" id="GO:0005886">
    <property type="term" value="C:plasma membrane"/>
    <property type="evidence" value="ECO:0007669"/>
    <property type="project" value="UniProtKB-SubCell"/>
</dbReference>
<feature type="transmembrane region" description="Helical" evidence="7">
    <location>
        <begin position="267"/>
        <end position="286"/>
    </location>
</feature>
<evidence type="ECO:0000313" key="10">
    <source>
        <dbReference type="Proteomes" id="UP000218677"/>
    </source>
</evidence>
<dbReference type="PANTHER" id="PTHR33362">
    <property type="entry name" value="SIALIC ACID TRAP TRANSPORTER PERMEASE PROTEIN SIAT-RELATED"/>
    <property type="match status" value="1"/>
</dbReference>
<keyword evidence="2" id="KW-1003">Cell membrane</keyword>
<reference evidence="10" key="1">
    <citation type="submission" date="2017-09" db="EMBL/GenBank/DDBJ databases">
        <authorList>
            <person name="Cho G.-S."/>
            <person name="Oguntoyinbo F.A."/>
            <person name="Cnockaert M."/>
            <person name="Kabisch J."/>
            <person name="Neve H."/>
            <person name="Bockelmann W."/>
            <person name="Wenning M."/>
            <person name="Franz C.M."/>
            <person name="Vandamme P."/>
        </authorList>
    </citation>
    <scope>NUCLEOTIDE SEQUENCE [LARGE SCALE GENOMIC DNA]</scope>
    <source>
        <strain evidence="10">MBT G8648</strain>
    </source>
</reference>
<comment type="similarity">
    <text evidence="7">Belongs to the TRAP transporter large permease family.</text>
</comment>
<sequence>MTIYIIGFVITFLLVMASGLPVGFGLGFLGIALLTTYIGLDSATSISVEKAYSAMDSSILVAIPLFVLAAQLISETGMGKRLFDAAKSFLWWSKSGLGVATISSSGVFSAMTGSSFVSASTMGLIATPELRRAGYSDSLIAASITAGGSLGSVIPPSIVMIIYGYLTDESIGKLFMAGIVPGILLILLYSLALSFFINRHYRMTAPPLQVGAAATRTESTREVNHEAAPAPERLSKRKALKEAFWGLMAPVIILGGIYLGVFTASEAAAIAVVYCMLVGFFIYRTLTLKKLGNVLMEATAVSAMVGVIVVGGAVLGHVVSFGRIPQQLLETIIALDLSPLQLMLLINLCLFVLGMFLEVMALMYLAIPLLVPIIAYMGWDNIWFAVIMLLNVNLALITPPMGGVLFVVSHIGSIPIVKVMKGAMLPIAMILLVLLLVVLFPGIATWIPNNM</sequence>
<evidence type="ECO:0000313" key="9">
    <source>
        <dbReference type="EMBL" id="PCF96610.1"/>
    </source>
</evidence>
<organism evidence="9 10">
    <name type="scientific">Vreelandella nigrificans</name>
    <dbReference type="NCBI Taxonomy" id="2042704"/>
    <lineage>
        <taxon>Bacteria</taxon>
        <taxon>Pseudomonadati</taxon>
        <taxon>Pseudomonadota</taxon>
        <taxon>Gammaproteobacteria</taxon>
        <taxon>Oceanospirillales</taxon>
        <taxon>Halomonadaceae</taxon>
        <taxon>Vreelandella</taxon>
    </lineage>
</organism>
<evidence type="ECO:0000256" key="4">
    <source>
        <dbReference type="ARBA" id="ARBA00022692"/>
    </source>
</evidence>
<keyword evidence="6 7" id="KW-0472">Membrane</keyword>
<dbReference type="PANTHER" id="PTHR33362:SF5">
    <property type="entry name" value="C4-DICARBOXYLATE TRAP TRANSPORTER LARGE PERMEASE PROTEIN DCTM"/>
    <property type="match status" value="1"/>
</dbReference>
<dbReference type="PIRSF" id="PIRSF006066">
    <property type="entry name" value="HI0050"/>
    <property type="match status" value="1"/>
</dbReference>
<feature type="transmembrane region" description="Helical" evidence="7">
    <location>
        <begin position="107"/>
        <end position="127"/>
    </location>
</feature>
<feature type="transmembrane region" description="Helical" evidence="7">
    <location>
        <begin position="361"/>
        <end position="379"/>
    </location>
</feature>
<comment type="caution">
    <text evidence="9">The sequence shown here is derived from an EMBL/GenBank/DDBJ whole genome shotgun (WGS) entry which is preliminary data.</text>
</comment>
<evidence type="ECO:0000256" key="2">
    <source>
        <dbReference type="ARBA" id="ARBA00022475"/>
    </source>
</evidence>
<comment type="function">
    <text evidence="7">Part of the tripartite ATP-independent periplasmic (TRAP) transport system.</text>
</comment>
<dbReference type="Pfam" id="PF06808">
    <property type="entry name" value="DctM"/>
    <property type="match status" value="1"/>
</dbReference>
<proteinExistence type="inferred from homology"/>
<keyword evidence="4 7" id="KW-0812">Transmembrane</keyword>